<gene>
    <name evidence="3" type="ORF">G5B40_06335</name>
</gene>
<dbReference type="AlphaFoldDB" id="A0A7L5BTU9"/>
<dbReference type="InterPro" id="IPR002559">
    <property type="entry name" value="Transposase_11"/>
</dbReference>
<proteinExistence type="predicted"/>
<protein>
    <submittedName>
        <fullName evidence="3">IS5 family transposase</fullName>
    </submittedName>
</protein>
<name>A0A7L5BTU9_9RHOB</name>
<dbReference type="NCBIfam" id="NF033580">
    <property type="entry name" value="transpos_IS5_3"/>
    <property type="match status" value="1"/>
</dbReference>
<accession>A0A7L5BTU9</accession>
<keyword evidence="4" id="KW-1185">Reference proteome</keyword>
<evidence type="ECO:0000259" key="2">
    <source>
        <dbReference type="Pfam" id="PF13340"/>
    </source>
</evidence>
<feature type="domain" description="Transposase IS4-like" evidence="1">
    <location>
        <begin position="112"/>
        <end position="266"/>
    </location>
</feature>
<dbReference type="PANTHER" id="PTHR30007:SF0">
    <property type="entry name" value="TRANSPOSASE"/>
    <property type="match status" value="1"/>
</dbReference>
<dbReference type="Pfam" id="PF01609">
    <property type="entry name" value="DDE_Tnp_1"/>
    <property type="match status" value="1"/>
</dbReference>
<organism evidence="3 4">
    <name type="scientific">Pikeienuella piscinae</name>
    <dbReference type="NCBI Taxonomy" id="2748098"/>
    <lineage>
        <taxon>Bacteria</taxon>
        <taxon>Pseudomonadati</taxon>
        <taxon>Pseudomonadota</taxon>
        <taxon>Alphaproteobacteria</taxon>
        <taxon>Rhodobacterales</taxon>
        <taxon>Paracoccaceae</taxon>
        <taxon>Pikeienuella</taxon>
    </lineage>
</organism>
<dbReference type="Proteomes" id="UP000503336">
    <property type="component" value="Chromosome"/>
</dbReference>
<dbReference type="PANTHER" id="PTHR30007">
    <property type="entry name" value="PHP DOMAIN PROTEIN"/>
    <property type="match status" value="1"/>
</dbReference>
<evidence type="ECO:0000259" key="1">
    <source>
        <dbReference type="Pfam" id="PF01609"/>
    </source>
</evidence>
<dbReference type="GO" id="GO:0006313">
    <property type="term" value="P:DNA transposition"/>
    <property type="evidence" value="ECO:0007669"/>
    <property type="project" value="InterPro"/>
</dbReference>
<dbReference type="KEGG" id="hdh:G5B40_06335"/>
<dbReference type="Pfam" id="PF13340">
    <property type="entry name" value="DUF4096"/>
    <property type="match status" value="1"/>
</dbReference>
<feature type="domain" description="Insertion element IS402-like" evidence="2">
    <location>
        <begin position="22"/>
        <end position="94"/>
    </location>
</feature>
<evidence type="ECO:0000313" key="4">
    <source>
        <dbReference type="Proteomes" id="UP000503336"/>
    </source>
</evidence>
<reference evidence="3 4" key="1">
    <citation type="submission" date="2020-02" db="EMBL/GenBank/DDBJ databases">
        <title>complete genome sequence of Rhodobacteraceae bacterium.</title>
        <authorList>
            <person name="Park J."/>
            <person name="Kim Y.-S."/>
            <person name="Kim K.-H."/>
        </authorList>
    </citation>
    <scope>NUCLEOTIDE SEQUENCE [LARGE SCALE GENOMIC DNA]</scope>
    <source>
        <strain evidence="3 4">RR4-56</strain>
    </source>
</reference>
<sequence>MPWDDIARAEYARRSARYASDLTDREWEVIAAYMPDRRGLGRPRTTDLREVMNAILYIASTGCPWRYLPTEFPPVSTVQRYFYRWRDEGFWPALNNALVMVSRELEGREASPTAGVIDSQSVKTTEAGGVCGYDAGKKIRGRKRHMVVDTIGLMVGLVVHGAGVQDRDGAPLVLASIRRRWPWLRHVFADGGYAGKKLRRALTGFGDWRIEIIKRSDRAEGFEIIPRRWVVERTFAWLGRCRRLAKDWERSIASSEAWANVAHIRLLTRRLARYCYV</sequence>
<dbReference type="EMBL" id="CP049056">
    <property type="protein sequence ID" value="QIE55105.1"/>
    <property type="molecule type" value="Genomic_DNA"/>
</dbReference>
<dbReference type="GO" id="GO:0004803">
    <property type="term" value="F:transposase activity"/>
    <property type="evidence" value="ECO:0007669"/>
    <property type="project" value="InterPro"/>
</dbReference>
<dbReference type="InterPro" id="IPR025161">
    <property type="entry name" value="IS402-like_dom"/>
</dbReference>
<evidence type="ECO:0000313" key="3">
    <source>
        <dbReference type="EMBL" id="QIE55105.1"/>
    </source>
</evidence>
<dbReference type="GO" id="GO:0003677">
    <property type="term" value="F:DNA binding"/>
    <property type="evidence" value="ECO:0007669"/>
    <property type="project" value="InterPro"/>
</dbReference>
<dbReference type="RefSeq" id="WP_165096453.1">
    <property type="nucleotide sequence ID" value="NZ_CP049056.1"/>
</dbReference>